<gene>
    <name evidence="1" type="ORF">ACFSCS_10710</name>
</gene>
<reference evidence="2" key="1">
    <citation type="journal article" date="2019" name="Int. J. Syst. Evol. Microbiol.">
        <title>The Global Catalogue of Microorganisms (GCM) 10K type strain sequencing project: providing services to taxonomists for standard genome sequencing and annotation.</title>
        <authorList>
            <consortium name="The Broad Institute Genomics Platform"/>
            <consortium name="The Broad Institute Genome Sequencing Center for Infectious Disease"/>
            <person name="Wu L."/>
            <person name="Ma J."/>
        </authorList>
    </citation>
    <scope>NUCLEOTIDE SEQUENCE [LARGE SCALE GENOMIC DNA]</scope>
    <source>
        <strain evidence="2">CAIM 431</strain>
    </source>
</reference>
<dbReference type="RefSeq" id="WP_343874038.1">
    <property type="nucleotide sequence ID" value="NZ_BAAAIX010000023.1"/>
</dbReference>
<dbReference type="EMBL" id="JBHUFZ010000024">
    <property type="protein sequence ID" value="MFD1890645.1"/>
    <property type="molecule type" value="Genomic_DNA"/>
</dbReference>
<sequence length="191" mass="21139">METMHDEALAGWLELGEDEWRRTVAFGPAGIEAHARLRLLPDPCHPGQREWQAVLDEDHSDDASQLRRALDVLAGWTTTPHDVLVALWDGTPFHEELRARLGTPAVQGPARSYHLLRARLDEVCAPDDELTTEGILPAFVWPADRAWCLALDVDLHWAGIGAPAGAVEQLLATRGLDVVAAHRDQEVPAYR</sequence>
<comment type="caution">
    <text evidence="1">The sequence shown here is derived from an EMBL/GenBank/DDBJ whole genome shotgun (WGS) entry which is preliminary data.</text>
</comment>
<accession>A0ABW4RX40</accession>
<keyword evidence="2" id="KW-1185">Reference proteome</keyword>
<proteinExistence type="predicted"/>
<dbReference type="Proteomes" id="UP001597326">
    <property type="component" value="Unassembled WGS sequence"/>
</dbReference>
<protein>
    <submittedName>
        <fullName evidence="1">Uncharacterized protein</fullName>
    </submittedName>
</protein>
<evidence type="ECO:0000313" key="2">
    <source>
        <dbReference type="Proteomes" id="UP001597326"/>
    </source>
</evidence>
<organism evidence="1 2">
    <name type="scientific">Luteococcus peritonei</name>
    <dbReference type="NCBI Taxonomy" id="88874"/>
    <lineage>
        <taxon>Bacteria</taxon>
        <taxon>Bacillati</taxon>
        <taxon>Actinomycetota</taxon>
        <taxon>Actinomycetes</taxon>
        <taxon>Propionibacteriales</taxon>
        <taxon>Propionibacteriaceae</taxon>
        <taxon>Luteococcus</taxon>
    </lineage>
</organism>
<name>A0ABW4RX40_9ACTN</name>
<evidence type="ECO:0000313" key="1">
    <source>
        <dbReference type="EMBL" id="MFD1890645.1"/>
    </source>
</evidence>